<evidence type="ECO:0000313" key="1">
    <source>
        <dbReference type="EMBL" id="MFG6296379.1"/>
    </source>
</evidence>
<name>A0ABW7E2V5_STRRO</name>
<evidence type="ECO:0000313" key="2">
    <source>
        <dbReference type="Proteomes" id="UP001605990"/>
    </source>
</evidence>
<keyword evidence="2" id="KW-1185">Reference proteome</keyword>
<reference evidence="1 2" key="1">
    <citation type="submission" date="2024-10" db="EMBL/GenBank/DDBJ databases">
        <title>Draft genome assembly of a novel steroid transforming actinomycete isolated from African clawed frog Xenopus laevis.</title>
        <authorList>
            <person name="Bragin E."/>
            <person name="Kollerov V."/>
            <person name="Donova M.V."/>
        </authorList>
    </citation>
    <scope>NUCLEOTIDE SEQUENCE [LARGE SCALE GENOMIC DNA]</scope>
    <source>
        <strain evidence="1 2">MTOC-St3</strain>
    </source>
</reference>
<comment type="caution">
    <text evidence="1">The sequence shown here is derived from an EMBL/GenBank/DDBJ whole genome shotgun (WGS) entry which is preliminary data.</text>
</comment>
<feature type="non-terminal residue" evidence="1">
    <location>
        <position position="1"/>
    </location>
</feature>
<proteinExistence type="predicted"/>
<dbReference type="EMBL" id="JBIENY010000195">
    <property type="protein sequence ID" value="MFG6296379.1"/>
    <property type="molecule type" value="Genomic_DNA"/>
</dbReference>
<gene>
    <name evidence="1" type="ORF">ACGU38_13620</name>
</gene>
<organism evidence="1 2">
    <name type="scientific">Streptomyces rochei</name>
    <name type="common">Streptomyces parvullus</name>
    <dbReference type="NCBI Taxonomy" id="1928"/>
    <lineage>
        <taxon>Bacteria</taxon>
        <taxon>Bacillati</taxon>
        <taxon>Actinomycetota</taxon>
        <taxon>Actinomycetes</taxon>
        <taxon>Kitasatosporales</taxon>
        <taxon>Streptomycetaceae</taxon>
        <taxon>Streptomyces</taxon>
        <taxon>Streptomyces rochei group</taxon>
    </lineage>
</organism>
<dbReference type="Proteomes" id="UP001605990">
    <property type="component" value="Unassembled WGS sequence"/>
</dbReference>
<dbReference type="RefSeq" id="WP_394393974.1">
    <property type="nucleotide sequence ID" value="NZ_JBIENY010000195.1"/>
</dbReference>
<accession>A0ABW7E2V5</accession>
<protein>
    <recommendedName>
        <fullName evidence="3">RanBP2-type domain-containing protein</fullName>
    </recommendedName>
</protein>
<evidence type="ECO:0008006" key="3">
    <source>
        <dbReference type="Google" id="ProtNLM"/>
    </source>
</evidence>
<sequence length="78" mass="8425">AGAFTCPWCSIPKQPLLCTPCWSARKEREDNDPQLAEEDATFRKIAAANARYAARQEADKAALEGIARATEQAEGSAS</sequence>